<accession>A0ABS7QGG4</accession>
<dbReference type="InterPro" id="IPR036822">
    <property type="entry name" value="CutC-like_dom_sf"/>
</dbReference>
<dbReference type="Proteomes" id="UP000778578">
    <property type="component" value="Unassembled WGS sequence"/>
</dbReference>
<evidence type="ECO:0000313" key="3">
    <source>
        <dbReference type="EMBL" id="MBY8882260.1"/>
    </source>
</evidence>
<dbReference type="Gene3D" id="3.20.20.380">
    <property type="entry name" value="Copper homeostasis (CutC) domain"/>
    <property type="match status" value="1"/>
</dbReference>
<sequence>MEIAVTGAAGARVARDGGADRVELCSALELGGVTPSESAVAATVAAGLPVQVLIRCRPGDFVHDDEEVALMAAEVRAAVAAGAAGVVVGVLDADGALHAEAMRRLIDAARVAGAGAGRTVEVTLHRAIDQAADPVAAAVLAASLGVTRILTSGGAPSAPAGAATLRAIVNAVPGVEIMAGGGVRPEDVAALAATGVAAVHLSAKQHAAARHAGTWVPMGSAATGADADRHFVTSPEVVAAARRAVDTLT</sequence>
<dbReference type="PANTHER" id="PTHR12598">
    <property type="entry name" value="COPPER HOMEOSTASIS PROTEIN CUTC"/>
    <property type="match status" value="1"/>
</dbReference>
<dbReference type="PANTHER" id="PTHR12598:SF0">
    <property type="entry name" value="COPPER HOMEOSTASIS PROTEIN CUTC HOMOLOG"/>
    <property type="match status" value="1"/>
</dbReference>
<comment type="similarity">
    <text evidence="1 2">Belongs to the CutC family.</text>
</comment>
<evidence type="ECO:0000313" key="4">
    <source>
        <dbReference type="Proteomes" id="UP000778578"/>
    </source>
</evidence>
<reference evidence="3 4" key="1">
    <citation type="submission" date="2021-08" db="EMBL/GenBank/DDBJ databases">
        <title>WGS of actinomycetes from Thailand.</title>
        <authorList>
            <person name="Thawai C."/>
        </authorList>
    </citation>
    <scope>NUCLEOTIDE SEQUENCE [LARGE SCALE GENOMIC DNA]</scope>
    <source>
        <strain evidence="3 4">PLK6-54</strain>
    </source>
</reference>
<name>A0ABS7QGG4_9ACTN</name>
<comment type="subcellular location">
    <subcellularLocation>
        <location evidence="2">Cytoplasm</location>
    </subcellularLocation>
</comment>
<evidence type="ECO:0000256" key="1">
    <source>
        <dbReference type="ARBA" id="ARBA00007768"/>
    </source>
</evidence>
<dbReference type="InterPro" id="IPR005627">
    <property type="entry name" value="CutC-like"/>
</dbReference>
<gene>
    <name evidence="2" type="primary">cutC</name>
    <name evidence="3" type="ORF">K7862_32190</name>
</gene>
<protein>
    <recommendedName>
        <fullName evidence="2">PF03932 family protein CutC</fullName>
    </recommendedName>
</protein>
<dbReference type="SUPFAM" id="SSF110395">
    <property type="entry name" value="CutC-like"/>
    <property type="match status" value="1"/>
</dbReference>
<dbReference type="EMBL" id="JAINZZ010000067">
    <property type="protein sequence ID" value="MBY8882260.1"/>
    <property type="molecule type" value="Genomic_DNA"/>
</dbReference>
<dbReference type="Pfam" id="PF03932">
    <property type="entry name" value="CutC"/>
    <property type="match status" value="1"/>
</dbReference>
<keyword evidence="4" id="KW-1185">Reference proteome</keyword>
<evidence type="ECO:0000256" key="2">
    <source>
        <dbReference type="HAMAP-Rule" id="MF_00795"/>
    </source>
</evidence>
<comment type="caution">
    <text evidence="2">Once thought to be involved in copper homeostasis, experiments in E.coli have shown this is not the case.</text>
</comment>
<organism evidence="3 4">
    <name type="scientific">Actinacidiphila acidipaludis</name>
    <dbReference type="NCBI Taxonomy" id="2873382"/>
    <lineage>
        <taxon>Bacteria</taxon>
        <taxon>Bacillati</taxon>
        <taxon>Actinomycetota</taxon>
        <taxon>Actinomycetes</taxon>
        <taxon>Kitasatosporales</taxon>
        <taxon>Streptomycetaceae</taxon>
        <taxon>Actinacidiphila</taxon>
    </lineage>
</organism>
<dbReference type="HAMAP" id="MF_00795">
    <property type="entry name" value="CutC"/>
    <property type="match status" value="1"/>
</dbReference>
<keyword evidence="2" id="KW-0963">Cytoplasm</keyword>
<comment type="caution">
    <text evidence="3">The sequence shown here is derived from an EMBL/GenBank/DDBJ whole genome shotgun (WGS) entry which is preliminary data.</text>
</comment>
<proteinExistence type="inferred from homology"/>